<reference evidence="2 3" key="1">
    <citation type="journal article" date="2019" name="Int. J. Syst. Evol. Microbiol.">
        <title>The Global Catalogue of Microorganisms (GCM) 10K type strain sequencing project: providing services to taxonomists for standard genome sequencing and annotation.</title>
        <authorList>
            <consortium name="The Broad Institute Genomics Platform"/>
            <consortium name="The Broad Institute Genome Sequencing Center for Infectious Disease"/>
            <person name="Wu L."/>
            <person name="Ma J."/>
        </authorList>
    </citation>
    <scope>NUCLEOTIDE SEQUENCE [LARGE SCALE GENOMIC DNA]</scope>
    <source>
        <strain evidence="2 3">Q85</strain>
    </source>
</reference>
<feature type="transmembrane region" description="Helical" evidence="1">
    <location>
        <begin position="131"/>
        <end position="153"/>
    </location>
</feature>
<proteinExistence type="predicted"/>
<evidence type="ECO:0000313" key="3">
    <source>
        <dbReference type="Proteomes" id="UP001596390"/>
    </source>
</evidence>
<sequence length="168" mass="18713">MLIATCGVNAQYAATDFRPYPNADEVIADQAQYDGREVLIFAEVETVGGERGEVVVEIRDTTVVGVSFDGFVPEPDKVEKTHEITVRTPTQSGVSGLERGASIQAYGTITQGSTVLIAERVVADYKNREDWLYVLSTSLFGALLAIVHFFRYWSPDWRAFRFEKRGEP</sequence>
<gene>
    <name evidence="2" type="ORF">ACFQMK_08120</name>
</gene>
<name>A0ABD5YFM1_9EURY</name>
<dbReference type="Pfam" id="PF26045">
    <property type="entry name" value="OB_2TM_halo"/>
    <property type="match status" value="1"/>
</dbReference>
<evidence type="ECO:0000256" key="1">
    <source>
        <dbReference type="SAM" id="Phobius"/>
    </source>
</evidence>
<keyword evidence="3" id="KW-1185">Reference proteome</keyword>
<organism evidence="2 3">
    <name type="scientific">Halorubrum yunnanense</name>
    <dbReference type="NCBI Taxonomy" id="1526162"/>
    <lineage>
        <taxon>Archaea</taxon>
        <taxon>Methanobacteriati</taxon>
        <taxon>Methanobacteriota</taxon>
        <taxon>Stenosarchaea group</taxon>
        <taxon>Halobacteria</taxon>
        <taxon>Halobacteriales</taxon>
        <taxon>Haloferacaceae</taxon>
        <taxon>Halorubrum</taxon>
    </lineage>
</organism>
<comment type="caution">
    <text evidence="2">The sequence shown here is derived from an EMBL/GenBank/DDBJ whole genome shotgun (WGS) entry which is preliminary data.</text>
</comment>
<dbReference type="AlphaFoldDB" id="A0ABD5YFM1"/>
<protein>
    <recommendedName>
        <fullName evidence="4">DNA-binding protein</fullName>
    </recommendedName>
</protein>
<evidence type="ECO:0000313" key="2">
    <source>
        <dbReference type="EMBL" id="MFC7186851.1"/>
    </source>
</evidence>
<dbReference type="EMBL" id="JBHSZZ010000030">
    <property type="protein sequence ID" value="MFC7186851.1"/>
    <property type="molecule type" value="Genomic_DNA"/>
</dbReference>
<keyword evidence="1" id="KW-1133">Transmembrane helix</keyword>
<keyword evidence="1" id="KW-0812">Transmembrane</keyword>
<dbReference type="Proteomes" id="UP001596390">
    <property type="component" value="Unassembled WGS sequence"/>
</dbReference>
<dbReference type="RefSeq" id="WP_267663849.1">
    <property type="nucleotide sequence ID" value="NZ_JAODIX010000030.1"/>
</dbReference>
<evidence type="ECO:0008006" key="4">
    <source>
        <dbReference type="Google" id="ProtNLM"/>
    </source>
</evidence>
<keyword evidence="1" id="KW-0472">Membrane</keyword>
<accession>A0ABD5YFM1</accession>
<dbReference type="InterPro" id="IPR058927">
    <property type="entry name" value="OB_2TM"/>
</dbReference>